<dbReference type="Gene3D" id="3.30.465.10">
    <property type="match status" value="1"/>
</dbReference>
<dbReference type="Proteomes" id="UP000308549">
    <property type="component" value="Unassembled WGS sequence"/>
</dbReference>
<feature type="domain" description="FAD-binding PCMH-type" evidence="6">
    <location>
        <begin position="35"/>
        <end position="206"/>
    </location>
</feature>
<dbReference type="PANTHER" id="PTHR42973">
    <property type="entry name" value="BINDING OXIDOREDUCTASE, PUTATIVE (AFU_ORTHOLOGUE AFUA_1G17690)-RELATED"/>
    <property type="match status" value="1"/>
</dbReference>
<evidence type="ECO:0000256" key="5">
    <source>
        <dbReference type="ARBA" id="ARBA00023002"/>
    </source>
</evidence>
<gene>
    <name evidence="7" type="ORF">B0A50_05782</name>
</gene>
<evidence type="ECO:0000313" key="8">
    <source>
        <dbReference type="Proteomes" id="UP000308549"/>
    </source>
</evidence>
<dbReference type="AlphaFoldDB" id="A0A4U0TU41"/>
<comment type="caution">
    <text evidence="7">The sequence shown here is derived from an EMBL/GenBank/DDBJ whole genome shotgun (WGS) entry which is preliminary data.</text>
</comment>
<dbReference type="InterPro" id="IPR016167">
    <property type="entry name" value="FAD-bd_PCMH_sub1"/>
</dbReference>
<comment type="similarity">
    <text evidence="2">Belongs to the oxygen-dependent FAD-linked oxidoreductase family.</text>
</comment>
<keyword evidence="3" id="KW-0285">Flavoprotein</keyword>
<keyword evidence="8" id="KW-1185">Reference proteome</keyword>
<dbReference type="EMBL" id="NAJL01000033">
    <property type="protein sequence ID" value="TKA25687.1"/>
    <property type="molecule type" value="Genomic_DNA"/>
</dbReference>
<accession>A0A4U0TU41</accession>
<evidence type="ECO:0000259" key="6">
    <source>
        <dbReference type="PROSITE" id="PS51387"/>
    </source>
</evidence>
<dbReference type="InterPro" id="IPR016169">
    <property type="entry name" value="FAD-bd_PCMH_sub2"/>
</dbReference>
<keyword evidence="5" id="KW-0560">Oxidoreductase</keyword>
<keyword evidence="4" id="KW-0274">FAD</keyword>
<dbReference type="Gene3D" id="3.30.43.10">
    <property type="entry name" value="Uridine Diphospho-n-acetylenolpyruvylglucosamine Reductase, domain 2"/>
    <property type="match status" value="1"/>
</dbReference>
<evidence type="ECO:0000256" key="4">
    <source>
        <dbReference type="ARBA" id="ARBA00022827"/>
    </source>
</evidence>
<dbReference type="InterPro" id="IPR016166">
    <property type="entry name" value="FAD-bd_PCMH"/>
</dbReference>
<sequence>MTDISTSLPIVWRETADPQDYEQARVGRVFNHRRPDRHPIAIVEAETEDHVVQAVKLAKKLNCRVSIRSGGHSWAVWSVRDDAVLIDLGKMACVTIDEERLVATVSPSTTGKKLDEHLSEKGLMFCGGHCPDVGLGGFLLQGGMGWNCRNWGWACEQIVALDVVTADAQVIRVDETQNSDLLWAAKGAGPGFPAIVTRFHLSLRRRVPAMLSSSYVYPIAKYREVMAWITATMPYDAATEIVAVAASPAHLGQLCIIALFVTFGDTEEECEVALADANCSRPSGFLEETTNAKTSLAKEYRDQASANPTGHRYCADNGYVKNDADVVSVLEPGFTTLPTTKAFALWYAMAPCSRRELPDMALSMQSDHYFALYTIWEDEKDDQFCQQWVRNVMEEVAPHCEGAYLGDSDFQVRQTRFWTDEKARSLRAIRRSRDPEGRLCGYLDRGDQSGVRGLLNQDQWCDNA</sequence>
<dbReference type="InterPro" id="IPR050416">
    <property type="entry name" value="FAD-linked_Oxidoreductase"/>
</dbReference>
<evidence type="ECO:0000313" key="7">
    <source>
        <dbReference type="EMBL" id="TKA25687.1"/>
    </source>
</evidence>
<reference evidence="7 8" key="1">
    <citation type="submission" date="2017-03" db="EMBL/GenBank/DDBJ databases">
        <title>Genomes of endolithic fungi from Antarctica.</title>
        <authorList>
            <person name="Coleine C."/>
            <person name="Masonjones S."/>
            <person name="Stajich J.E."/>
        </authorList>
    </citation>
    <scope>NUCLEOTIDE SEQUENCE [LARGE SCALE GENOMIC DNA]</scope>
    <source>
        <strain evidence="7 8">CCFEE 6315</strain>
    </source>
</reference>
<comment type="cofactor">
    <cofactor evidence="1">
        <name>FAD</name>
        <dbReference type="ChEBI" id="CHEBI:57692"/>
    </cofactor>
</comment>
<dbReference type="SUPFAM" id="SSF56176">
    <property type="entry name" value="FAD-binding/transporter-associated domain-like"/>
    <property type="match status" value="1"/>
</dbReference>
<organism evidence="7 8">
    <name type="scientific">Salinomyces thailandicus</name>
    <dbReference type="NCBI Taxonomy" id="706561"/>
    <lineage>
        <taxon>Eukaryota</taxon>
        <taxon>Fungi</taxon>
        <taxon>Dikarya</taxon>
        <taxon>Ascomycota</taxon>
        <taxon>Pezizomycotina</taxon>
        <taxon>Dothideomycetes</taxon>
        <taxon>Dothideomycetidae</taxon>
        <taxon>Mycosphaerellales</taxon>
        <taxon>Teratosphaeriaceae</taxon>
        <taxon>Salinomyces</taxon>
    </lineage>
</organism>
<dbReference type="Gene3D" id="3.40.462.20">
    <property type="match status" value="1"/>
</dbReference>
<dbReference type="GO" id="GO:0071949">
    <property type="term" value="F:FAD binding"/>
    <property type="evidence" value="ECO:0007669"/>
    <property type="project" value="InterPro"/>
</dbReference>
<proteinExistence type="inferred from homology"/>
<dbReference type="Pfam" id="PF01565">
    <property type="entry name" value="FAD_binding_4"/>
    <property type="match status" value="1"/>
</dbReference>
<evidence type="ECO:0000256" key="2">
    <source>
        <dbReference type="ARBA" id="ARBA00005466"/>
    </source>
</evidence>
<dbReference type="OrthoDB" id="415825at2759"/>
<evidence type="ECO:0000256" key="1">
    <source>
        <dbReference type="ARBA" id="ARBA00001974"/>
    </source>
</evidence>
<evidence type="ECO:0000256" key="3">
    <source>
        <dbReference type="ARBA" id="ARBA00022630"/>
    </source>
</evidence>
<dbReference type="GO" id="GO:0016491">
    <property type="term" value="F:oxidoreductase activity"/>
    <property type="evidence" value="ECO:0007669"/>
    <property type="project" value="UniProtKB-KW"/>
</dbReference>
<dbReference type="InterPro" id="IPR006094">
    <property type="entry name" value="Oxid_FAD_bind_N"/>
</dbReference>
<protein>
    <recommendedName>
        <fullName evidence="6">FAD-binding PCMH-type domain-containing protein</fullName>
    </recommendedName>
</protein>
<dbReference type="PANTHER" id="PTHR42973:SF39">
    <property type="entry name" value="FAD-BINDING PCMH-TYPE DOMAIN-CONTAINING PROTEIN"/>
    <property type="match status" value="1"/>
</dbReference>
<dbReference type="PROSITE" id="PS51387">
    <property type="entry name" value="FAD_PCMH"/>
    <property type="match status" value="1"/>
</dbReference>
<dbReference type="InterPro" id="IPR036318">
    <property type="entry name" value="FAD-bd_PCMH-like_sf"/>
</dbReference>
<name>A0A4U0TU41_9PEZI</name>